<comment type="caution">
    <text evidence="1">The sequence shown here is derived from an EMBL/GenBank/DDBJ whole genome shotgun (WGS) entry which is preliminary data.</text>
</comment>
<proteinExistence type="predicted"/>
<name>A0ABQ2Z7X6_9GAMM</name>
<sequence length="84" mass="9720">MGLPLHGGKCLDRRCDPVICIQCACYSSGVTVMAFHNPDPKMREIEQRNARLRAGFFAKLFGGAWRGFRKALSRPRFRRRRRQP</sequence>
<protein>
    <submittedName>
        <fullName evidence="1">Uncharacterized protein</fullName>
    </submittedName>
</protein>
<dbReference type="EMBL" id="BMXS01000029">
    <property type="protein sequence ID" value="GGY07850.1"/>
    <property type="molecule type" value="Genomic_DNA"/>
</dbReference>
<evidence type="ECO:0000313" key="1">
    <source>
        <dbReference type="EMBL" id="GGY07850.1"/>
    </source>
</evidence>
<reference evidence="2" key="1">
    <citation type="journal article" date="2019" name="Int. J. Syst. Evol. Microbiol.">
        <title>The Global Catalogue of Microorganisms (GCM) 10K type strain sequencing project: providing services to taxonomists for standard genome sequencing and annotation.</title>
        <authorList>
            <consortium name="The Broad Institute Genomics Platform"/>
            <consortium name="The Broad Institute Genome Sequencing Center for Infectious Disease"/>
            <person name="Wu L."/>
            <person name="Ma J."/>
        </authorList>
    </citation>
    <scope>NUCLEOTIDE SEQUENCE [LARGE SCALE GENOMIC DNA]</scope>
    <source>
        <strain evidence="2">KCTC 22228</strain>
    </source>
</reference>
<accession>A0ABQ2Z7X6</accession>
<dbReference type="Proteomes" id="UP000653056">
    <property type="component" value="Unassembled WGS sequence"/>
</dbReference>
<gene>
    <name evidence="1" type="ORF">GCM10007160_39080</name>
</gene>
<keyword evidence="2" id="KW-1185">Reference proteome</keyword>
<evidence type="ECO:0000313" key="2">
    <source>
        <dbReference type="Proteomes" id="UP000653056"/>
    </source>
</evidence>
<organism evidence="1 2">
    <name type="scientific">Litchfieldella qijiaojingensis</name>
    <dbReference type="NCBI Taxonomy" id="980347"/>
    <lineage>
        <taxon>Bacteria</taxon>
        <taxon>Pseudomonadati</taxon>
        <taxon>Pseudomonadota</taxon>
        <taxon>Gammaproteobacteria</taxon>
        <taxon>Oceanospirillales</taxon>
        <taxon>Halomonadaceae</taxon>
        <taxon>Litchfieldella</taxon>
    </lineage>
</organism>